<protein>
    <submittedName>
        <fullName evidence="8">Porin family protein</fullName>
    </submittedName>
</protein>
<comment type="similarity">
    <text evidence="5">Belongs to the Omp25/RopB family.</text>
</comment>
<evidence type="ECO:0000256" key="2">
    <source>
        <dbReference type="ARBA" id="ARBA00022729"/>
    </source>
</evidence>
<evidence type="ECO:0000256" key="1">
    <source>
        <dbReference type="ARBA" id="ARBA00004442"/>
    </source>
</evidence>
<feature type="chain" id="PRO_5020237888" evidence="6">
    <location>
        <begin position="25"/>
        <end position="259"/>
    </location>
</feature>
<dbReference type="Proteomes" id="UP000298781">
    <property type="component" value="Chromosome"/>
</dbReference>
<evidence type="ECO:0000313" key="8">
    <source>
        <dbReference type="EMBL" id="QCI65585.1"/>
    </source>
</evidence>
<dbReference type="EMBL" id="CP039690">
    <property type="protein sequence ID" value="QCI65585.1"/>
    <property type="molecule type" value="Genomic_DNA"/>
</dbReference>
<keyword evidence="9" id="KW-1185">Reference proteome</keyword>
<keyword evidence="3" id="KW-0472">Membrane</keyword>
<evidence type="ECO:0000256" key="5">
    <source>
        <dbReference type="ARBA" id="ARBA00038306"/>
    </source>
</evidence>
<evidence type="ECO:0000313" key="9">
    <source>
        <dbReference type="Proteomes" id="UP000298781"/>
    </source>
</evidence>
<sequence length="259" mass="27378">MEILMKTILSGLALAVGLTAPALGADAPLRAPAPFGAAASAYQWSGLYAGISGGYGRGSAHQGMTTSAYQGLGLYYGDVNESLPANGGLIGATVGYNRQFDRFVLGLEADFSLTGMKSHGQAPDGDIWVPGDRATQNWSTTLNWLSTLRGRVGFTFDRFLVYATGGLAVGGVTDRTRLDYDDGAGGGFSASDRSSKTHVGWTLGAGVEAAITDRLTAKLEYLHVDLGTQTYRTDLRRILIHADAKVTADIVRAGLNYRF</sequence>
<dbReference type="PANTHER" id="PTHR34001">
    <property type="entry name" value="BLL7405 PROTEIN"/>
    <property type="match status" value="1"/>
</dbReference>
<dbReference type="GO" id="GO:0009279">
    <property type="term" value="C:cell outer membrane"/>
    <property type="evidence" value="ECO:0007669"/>
    <property type="project" value="UniProtKB-SubCell"/>
</dbReference>
<dbReference type="KEGG" id="pstg:E8M01_16040"/>
<dbReference type="InterPro" id="IPR027385">
    <property type="entry name" value="Beta-barrel_OMP"/>
</dbReference>
<evidence type="ECO:0000259" key="7">
    <source>
        <dbReference type="Pfam" id="PF13505"/>
    </source>
</evidence>
<dbReference type="PANTHER" id="PTHR34001:SF3">
    <property type="entry name" value="BLL7405 PROTEIN"/>
    <property type="match status" value="1"/>
</dbReference>
<keyword evidence="4" id="KW-0998">Cell outer membrane</keyword>
<dbReference type="OrthoDB" id="9815357at2"/>
<evidence type="ECO:0000256" key="3">
    <source>
        <dbReference type="ARBA" id="ARBA00023136"/>
    </source>
</evidence>
<organism evidence="8 9">
    <name type="scientific">Phreatobacter stygius</name>
    <dbReference type="NCBI Taxonomy" id="1940610"/>
    <lineage>
        <taxon>Bacteria</taxon>
        <taxon>Pseudomonadati</taxon>
        <taxon>Pseudomonadota</taxon>
        <taxon>Alphaproteobacteria</taxon>
        <taxon>Hyphomicrobiales</taxon>
        <taxon>Phreatobacteraceae</taxon>
        <taxon>Phreatobacter</taxon>
    </lineage>
</organism>
<reference evidence="8 9" key="1">
    <citation type="submission" date="2019-04" db="EMBL/GenBank/DDBJ databases">
        <title>Phreatobacter aquaticus sp. nov.</title>
        <authorList>
            <person name="Choi A."/>
        </authorList>
    </citation>
    <scope>NUCLEOTIDE SEQUENCE [LARGE SCALE GENOMIC DNA]</scope>
    <source>
        <strain evidence="8 9">KCTC 52518</strain>
    </source>
</reference>
<proteinExistence type="inferred from homology"/>
<name>A0A4D7B2R9_9HYPH</name>
<keyword evidence="2 6" id="KW-0732">Signal</keyword>
<comment type="subcellular location">
    <subcellularLocation>
        <location evidence="1">Cell outer membrane</location>
    </subcellularLocation>
</comment>
<accession>A0A4D7B2R9</accession>
<dbReference type="Gene3D" id="2.40.160.20">
    <property type="match status" value="1"/>
</dbReference>
<evidence type="ECO:0000256" key="6">
    <source>
        <dbReference type="SAM" id="SignalP"/>
    </source>
</evidence>
<dbReference type="InterPro" id="IPR051692">
    <property type="entry name" value="OMP-like"/>
</dbReference>
<dbReference type="InterPro" id="IPR011250">
    <property type="entry name" value="OMP/PagP_B-barrel"/>
</dbReference>
<dbReference type="AlphaFoldDB" id="A0A4D7B2R9"/>
<gene>
    <name evidence="8" type="ORF">E8M01_16040</name>
</gene>
<feature type="signal peptide" evidence="6">
    <location>
        <begin position="1"/>
        <end position="24"/>
    </location>
</feature>
<feature type="domain" description="Outer membrane protein beta-barrel" evidence="7">
    <location>
        <begin position="37"/>
        <end position="259"/>
    </location>
</feature>
<dbReference type="SUPFAM" id="SSF56925">
    <property type="entry name" value="OMPA-like"/>
    <property type="match status" value="1"/>
</dbReference>
<dbReference type="Pfam" id="PF13505">
    <property type="entry name" value="OMP_b-brl"/>
    <property type="match status" value="1"/>
</dbReference>
<evidence type="ECO:0000256" key="4">
    <source>
        <dbReference type="ARBA" id="ARBA00023237"/>
    </source>
</evidence>